<reference evidence="1 2" key="1">
    <citation type="submission" date="2018-02" db="EMBL/GenBank/DDBJ databases">
        <title>Complete genome sequencing of Faecalibacterium prausnitzii strains isolated from the human gut.</title>
        <authorList>
            <person name="Fitzgerald B.C."/>
            <person name="Shkoporov A.N."/>
            <person name="Ross P.R."/>
            <person name="Hill C."/>
        </authorList>
    </citation>
    <scope>NUCLEOTIDE SEQUENCE [LARGE SCALE GENOMIC DNA]</scope>
    <source>
        <strain evidence="1 2">APC942/31-1</strain>
    </source>
</reference>
<dbReference type="EMBL" id="PSQG01000006">
    <property type="protein sequence ID" value="RCH44880.1"/>
    <property type="molecule type" value="Genomic_DNA"/>
</dbReference>
<sequence>MKIYESGWIDLKKTIEYIARGTICNTMENFENFVQEGLQNGFPQLYRYIYKDYRGNIRINKNVFKHAEEVVQYLPFILKLDECTEYGIYFGNTLAETFEFTRDNSRCAYNITIRPLYESKRAEITFMFADREEGNTRDEQKPD</sequence>
<protein>
    <submittedName>
        <fullName evidence="1">Uncharacterized protein</fullName>
    </submittedName>
</protein>
<organism evidence="1 2">
    <name type="scientific">Blautia obeum</name>
    <dbReference type="NCBI Taxonomy" id="40520"/>
    <lineage>
        <taxon>Bacteria</taxon>
        <taxon>Bacillati</taxon>
        <taxon>Bacillota</taxon>
        <taxon>Clostridia</taxon>
        <taxon>Lachnospirales</taxon>
        <taxon>Lachnospiraceae</taxon>
        <taxon>Blautia</taxon>
    </lineage>
</organism>
<evidence type="ECO:0000313" key="2">
    <source>
        <dbReference type="Proteomes" id="UP000253208"/>
    </source>
</evidence>
<dbReference type="Proteomes" id="UP000253208">
    <property type="component" value="Unassembled WGS sequence"/>
</dbReference>
<gene>
    <name evidence="1" type="ORF">C4886_05370</name>
</gene>
<proteinExistence type="predicted"/>
<name>A0A367G2M2_9FIRM</name>
<dbReference type="RefSeq" id="WP_015525431.1">
    <property type="nucleotide sequence ID" value="NZ_PSQG01000006.1"/>
</dbReference>
<evidence type="ECO:0000313" key="1">
    <source>
        <dbReference type="EMBL" id="RCH44880.1"/>
    </source>
</evidence>
<comment type="caution">
    <text evidence="1">The sequence shown here is derived from an EMBL/GenBank/DDBJ whole genome shotgun (WGS) entry which is preliminary data.</text>
</comment>
<accession>A0A367G2M2</accession>
<dbReference type="AlphaFoldDB" id="A0A367G2M2"/>